<dbReference type="CDD" id="cd01392">
    <property type="entry name" value="HTH_LacI"/>
    <property type="match status" value="1"/>
</dbReference>
<keyword evidence="2" id="KW-0238">DNA-binding</keyword>
<dbReference type="AlphaFoldDB" id="A0A2K8KSA6"/>
<name>A0A2K8KSA6_9GAMM</name>
<dbReference type="RefSeq" id="WP_100257862.1">
    <property type="nucleotide sequence ID" value="NZ_CP011797.1"/>
</dbReference>
<protein>
    <submittedName>
        <fullName evidence="5">Transcriptional regulator, LacI family</fullName>
    </submittedName>
</protein>
<dbReference type="Gene3D" id="3.40.50.2300">
    <property type="match status" value="2"/>
</dbReference>
<dbReference type="GO" id="GO:0003700">
    <property type="term" value="F:DNA-binding transcription factor activity"/>
    <property type="evidence" value="ECO:0007669"/>
    <property type="project" value="TreeGrafter"/>
</dbReference>
<dbReference type="InterPro" id="IPR010982">
    <property type="entry name" value="Lambda_DNA-bd_dom_sf"/>
</dbReference>
<evidence type="ECO:0000256" key="3">
    <source>
        <dbReference type="ARBA" id="ARBA00023163"/>
    </source>
</evidence>
<dbReference type="CDD" id="cd01575">
    <property type="entry name" value="PBP1_GntR"/>
    <property type="match status" value="1"/>
</dbReference>
<evidence type="ECO:0000256" key="2">
    <source>
        <dbReference type="ARBA" id="ARBA00023125"/>
    </source>
</evidence>
<dbReference type="SUPFAM" id="SSF47413">
    <property type="entry name" value="lambda repressor-like DNA-binding domains"/>
    <property type="match status" value="1"/>
</dbReference>
<organism evidence="5 6">
    <name type="scientific">Reinekea forsetii</name>
    <dbReference type="NCBI Taxonomy" id="1336806"/>
    <lineage>
        <taxon>Bacteria</taxon>
        <taxon>Pseudomonadati</taxon>
        <taxon>Pseudomonadota</taxon>
        <taxon>Gammaproteobacteria</taxon>
        <taxon>Oceanospirillales</taxon>
        <taxon>Saccharospirillaceae</taxon>
        <taxon>Reinekea</taxon>
    </lineage>
</organism>
<evidence type="ECO:0000259" key="4">
    <source>
        <dbReference type="PROSITE" id="PS50932"/>
    </source>
</evidence>
<dbReference type="EMBL" id="CP011797">
    <property type="protein sequence ID" value="ATX77617.1"/>
    <property type="molecule type" value="Genomic_DNA"/>
</dbReference>
<evidence type="ECO:0000313" key="6">
    <source>
        <dbReference type="Proteomes" id="UP000229757"/>
    </source>
</evidence>
<dbReference type="PROSITE" id="PS00356">
    <property type="entry name" value="HTH_LACI_1"/>
    <property type="match status" value="1"/>
</dbReference>
<dbReference type="PROSITE" id="PS50932">
    <property type="entry name" value="HTH_LACI_2"/>
    <property type="match status" value="1"/>
</dbReference>
<dbReference type="Proteomes" id="UP000229757">
    <property type="component" value="Chromosome"/>
</dbReference>
<dbReference type="KEGG" id="rfo:REIFOR_02492"/>
<dbReference type="PANTHER" id="PTHR30146:SF2">
    <property type="entry name" value="HTH-TYPE TRANSCRIPTIONAL REGULATOR GNTR"/>
    <property type="match status" value="1"/>
</dbReference>
<dbReference type="InterPro" id="IPR000843">
    <property type="entry name" value="HTH_LacI"/>
</dbReference>
<dbReference type="InterPro" id="IPR028082">
    <property type="entry name" value="Peripla_BP_I"/>
</dbReference>
<keyword evidence="6" id="KW-1185">Reference proteome</keyword>
<evidence type="ECO:0000313" key="5">
    <source>
        <dbReference type="EMBL" id="ATX77617.1"/>
    </source>
</evidence>
<feature type="domain" description="HTH lacI-type" evidence="4">
    <location>
        <begin position="16"/>
        <end position="70"/>
    </location>
</feature>
<dbReference type="Gene3D" id="1.10.260.40">
    <property type="entry name" value="lambda repressor-like DNA-binding domains"/>
    <property type="match status" value="1"/>
</dbReference>
<dbReference type="OrthoDB" id="5681588at2"/>
<reference evidence="5 6" key="1">
    <citation type="journal article" date="2017" name="Environ. Microbiol.">
        <title>Genomic and physiological analyses of 'Reinekea forsetii' reveal a versatile opportunistic lifestyle during spring algae blooms.</title>
        <authorList>
            <person name="Avci B."/>
            <person name="Hahnke R.L."/>
            <person name="Chafee M."/>
            <person name="Fischer T."/>
            <person name="Gruber-Vodicka H."/>
            <person name="Tegetmeyer H.E."/>
            <person name="Harder J."/>
            <person name="Fuchs B.M."/>
            <person name="Amann R.I."/>
            <person name="Teeling H."/>
        </authorList>
    </citation>
    <scope>NUCLEOTIDE SEQUENCE [LARGE SCALE GENOMIC DNA]</scope>
    <source>
        <strain evidence="5 6">Hel1_31_D35</strain>
    </source>
</reference>
<keyword evidence="1" id="KW-0805">Transcription regulation</keyword>
<accession>A0A2K8KSA6</accession>
<gene>
    <name evidence="5" type="ORF">REIFOR_02492</name>
</gene>
<keyword evidence="3" id="KW-0804">Transcription</keyword>
<proteinExistence type="predicted"/>
<dbReference type="SMART" id="SM00354">
    <property type="entry name" value="HTH_LACI"/>
    <property type="match status" value="1"/>
</dbReference>
<sequence length="342" mass="37687">MDTEYPKNPRRSSGRVTLADVATLAGVSPITVSRALKRPDMVTDKLRQKIDKAVKTLGYIPNQAARSLVSSETKIISVLFPSLSNSVFSSLLDGIYNTLTPAGYKMLLTNTHYSSVQEEELIETMLEQNPDGMILTGIDQSDSARQRLMNIGIPVVQVMELGDNPIDINVGISQFDAGYAMTEHLIQKGHRHIGFIGARMDNRTQRRLQGYRQALIDHSLPSEDYISTSFAHTSFQAGAELMVKLVSEHNQIDALFCSNDDLAAGAIFECQRRGIKVPQQLAIAGFNDLEIASAISPRLTSVAIPRFEMGQKAAQCLLDRLQDKPCPTHIDVGFKIVPRESS</sequence>
<dbReference type="PANTHER" id="PTHR30146">
    <property type="entry name" value="LACI-RELATED TRANSCRIPTIONAL REPRESSOR"/>
    <property type="match status" value="1"/>
</dbReference>
<dbReference type="Pfam" id="PF00356">
    <property type="entry name" value="LacI"/>
    <property type="match status" value="1"/>
</dbReference>
<evidence type="ECO:0000256" key="1">
    <source>
        <dbReference type="ARBA" id="ARBA00023015"/>
    </source>
</evidence>
<dbReference type="Pfam" id="PF13377">
    <property type="entry name" value="Peripla_BP_3"/>
    <property type="match status" value="1"/>
</dbReference>
<dbReference type="InterPro" id="IPR046335">
    <property type="entry name" value="LacI/GalR-like_sensor"/>
</dbReference>
<dbReference type="GO" id="GO:0000976">
    <property type="term" value="F:transcription cis-regulatory region binding"/>
    <property type="evidence" value="ECO:0007669"/>
    <property type="project" value="TreeGrafter"/>
</dbReference>
<dbReference type="SUPFAM" id="SSF53822">
    <property type="entry name" value="Periplasmic binding protein-like I"/>
    <property type="match status" value="1"/>
</dbReference>